<evidence type="ECO:0000313" key="2">
    <source>
        <dbReference type="EMBL" id="UTT85777.1"/>
    </source>
</evidence>
<keyword evidence="3" id="KW-1185">Reference proteome</keyword>
<dbReference type="RefSeq" id="WP_255231622.1">
    <property type="nucleotide sequence ID" value="NZ_CP090614.1"/>
</dbReference>
<gene>
    <name evidence="2" type="ORF">LZI70_05915</name>
</gene>
<evidence type="ECO:0000259" key="1">
    <source>
        <dbReference type="Pfam" id="PF00534"/>
    </source>
</evidence>
<evidence type="ECO:0000313" key="3">
    <source>
        <dbReference type="Proteomes" id="UP001059120"/>
    </source>
</evidence>
<reference evidence="2" key="1">
    <citation type="submission" date="2022-01" db="EMBL/GenBank/DDBJ databases">
        <title>Alginate degradation mechanism of Vibrio pelagius WXL662.</title>
        <authorList>
            <person name="He X."/>
        </authorList>
    </citation>
    <scope>NUCLEOTIDE SEQUENCE</scope>
    <source>
        <strain evidence="2">WXL662</strain>
    </source>
</reference>
<dbReference type="Proteomes" id="UP001059120">
    <property type="component" value="Chromosome 1"/>
</dbReference>
<dbReference type="InterPro" id="IPR001296">
    <property type="entry name" value="Glyco_trans_1"/>
</dbReference>
<protein>
    <submittedName>
        <fullName evidence="2">Glycosyltransferase</fullName>
    </submittedName>
</protein>
<accession>A0ABY5G6H0</accession>
<dbReference type="EMBL" id="CP090614">
    <property type="protein sequence ID" value="UTT85777.1"/>
    <property type="molecule type" value="Genomic_DNA"/>
</dbReference>
<dbReference type="Gene3D" id="3.40.50.2000">
    <property type="entry name" value="Glycogen Phosphorylase B"/>
    <property type="match status" value="1"/>
</dbReference>
<dbReference type="Pfam" id="PF00534">
    <property type="entry name" value="Glycos_transf_1"/>
    <property type="match status" value="1"/>
</dbReference>
<proteinExistence type="predicted"/>
<name>A0ABY5G6H0_VIBPE</name>
<organism evidence="2 3">
    <name type="scientific">Vibrio pelagius</name>
    <dbReference type="NCBI Taxonomy" id="28169"/>
    <lineage>
        <taxon>Bacteria</taxon>
        <taxon>Pseudomonadati</taxon>
        <taxon>Pseudomonadota</taxon>
        <taxon>Gammaproteobacteria</taxon>
        <taxon>Vibrionales</taxon>
        <taxon>Vibrionaceae</taxon>
        <taxon>Vibrio</taxon>
    </lineage>
</organism>
<dbReference type="SUPFAM" id="SSF53756">
    <property type="entry name" value="UDP-Glycosyltransferase/glycogen phosphorylase"/>
    <property type="match status" value="1"/>
</dbReference>
<sequence length="365" mass="41890">MKDIVFVLNEENIVYHDEFLTKPCSGTLFSALKLISKFNESHKVFVYHRGDAEHKENVIYRNVEELNKLDRKDCVAIFVGAAGELIEFNAYKFSKSYYWLHNYERTNSKVKLIKEKKLNGIVCVSAYQMFTMLKSNAFFDSTYINNSFDFSNELHIAFSGALKEEKGVHNLIHMWKRLSNKGVNVHLHIFGSGDIYGNKSSDIGITNVIDKKYESLFIESILDENGAIDKRVKFYGLTEKSKMFPVINKCDYFISGLNESGAAECFSIAFLEAQSVKTPVLTLNRGGQKESLFIDGSMSFPNIASLENHIYNNFSERHRLSIDNIFDEWVNYIYLQDLNITKKRVKAITSGISVYFDKLKSTCKI</sequence>
<feature type="domain" description="Glycosyl transferase family 1" evidence="1">
    <location>
        <begin position="151"/>
        <end position="290"/>
    </location>
</feature>